<comment type="caution">
    <text evidence="1">The sequence shown here is derived from an EMBL/GenBank/DDBJ whole genome shotgun (WGS) entry which is preliminary data.</text>
</comment>
<dbReference type="OrthoDB" id="1079187at2"/>
<proteinExistence type="predicted"/>
<evidence type="ECO:0000313" key="1">
    <source>
        <dbReference type="EMBL" id="TSE05686.1"/>
    </source>
</evidence>
<protein>
    <submittedName>
        <fullName evidence="1">Uncharacterized protein</fullName>
    </submittedName>
</protein>
<accession>A0A554VF08</accession>
<sequence>MHFWFCRLYINITYQGNKKYEPTYLKATVYRNWGRINQTQEIKVFKLQRKEYKMGLLKFNSKLSTAGY</sequence>
<organism evidence="1 2">
    <name type="scientific">Aquimarina algiphila</name>
    <dbReference type="NCBI Taxonomy" id="2047982"/>
    <lineage>
        <taxon>Bacteria</taxon>
        <taxon>Pseudomonadati</taxon>
        <taxon>Bacteroidota</taxon>
        <taxon>Flavobacteriia</taxon>
        <taxon>Flavobacteriales</taxon>
        <taxon>Flavobacteriaceae</taxon>
        <taxon>Aquimarina</taxon>
    </lineage>
</organism>
<dbReference type="EMBL" id="VLNR01000056">
    <property type="protein sequence ID" value="TSE05686.1"/>
    <property type="molecule type" value="Genomic_DNA"/>
</dbReference>
<reference evidence="1 2" key="1">
    <citation type="submission" date="2019-07" db="EMBL/GenBank/DDBJ databases">
        <title>The draft genome sequence of Aquimarina algiphila M91.</title>
        <authorList>
            <person name="Meng X."/>
        </authorList>
    </citation>
    <scope>NUCLEOTIDE SEQUENCE [LARGE SCALE GENOMIC DNA]</scope>
    <source>
        <strain evidence="1 2">M91</strain>
    </source>
</reference>
<dbReference type="RefSeq" id="WP_143917922.1">
    <property type="nucleotide sequence ID" value="NZ_CANMIK010000054.1"/>
</dbReference>
<dbReference type="Proteomes" id="UP000318833">
    <property type="component" value="Unassembled WGS sequence"/>
</dbReference>
<gene>
    <name evidence="1" type="ORF">FOF46_21910</name>
</gene>
<dbReference type="AlphaFoldDB" id="A0A554VF08"/>
<keyword evidence="2" id="KW-1185">Reference proteome</keyword>
<evidence type="ECO:0000313" key="2">
    <source>
        <dbReference type="Proteomes" id="UP000318833"/>
    </source>
</evidence>
<name>A0A554VF08_9FLAO</name>